<dbReference type="InterPro" id="IPR027417">
    <property type="entry name" value="P-loop_NTPase"/>
</dbReference>
<name>A0A3L6EC41_MAIZE</name>
<dbReference type="InterPro" id="IPR011009">
    <property type="entry name" value="Kinase-like_dom_sf"/>
</dbReference>
<sequence length="478" mass="53575">MVLLYLDQPEICQVARLNSAFRGAASADCVWAAKLPANYRYLAALVAAADDEGYGDGDASGKHLTKKEIYARLCRSTLFDAAESRKVYKLLPQPLTGRYAARNRSVLSQGSRSYKSVKVAAKRLEEAALSCKGDERVQLLRWWLVALKETQRATTVVREPQLGDNPDQTAPLLSSPRVCCSLLSVISAAKPAIANYPFTTLLPNLGVVSLDFDATMVVSDLPSLLEGTHRGYGLGHEFLRHSERCSVLVHVVDGSAQQPEYELRQFAWSWSYLAHLWLTNRWSGPENLNHVSEAIKKERRAPMNEFEVFHDKGTNTWTVVGAGIQRFVQMTNWQYSDSLKRFQHALEACGVNRALMKQGVKEGDTVYNRQVLSIKPCTHVYELFVRLAIFINHAKRDELLQFAQGAISGLKINADIARLDNEITQLQQQINSMDALHATSIVNQNKKAQTATEVIARQCLEALVYLHRLRIIHCDLKP</sequence>
<reference evidence="6 7" key="1">
    <citation type="journal article" date="2018" name="Nat. Genet.">
        <title>Extensive intraspecific gene order and gene structural variations between Mo17 and other maize genomes.</title>
        <authorList>
            <person name="Sun S."/>
            <person name="Zhou Y."/>
            <person name="Chen J."/>
            <person name="Shi J."/>
            <person name="Zhao H."/>
            <person name="Zhao H."/>
            <person name="Song W."/>
            <person name="Zhang M."/>
            <person name="Cui Y."/>
            <person name="Dong X."/>
            <person name="Liu H."/>
            <person name="Ma X."/>
            <person name="Jiao Y."/>
            <person name="Wang B."/>
            <person name="Wei X."/>
            <person name="Stein J.C."/>
            <person name="Glaubitz J.C."/>
            <person name="Lu F."/>
            <person name="Yu G."/>
            <person name="Liang C."/>
            <person name="Fengler K."/>
            <person name="Li B."/>
            <person name="Rafalski A."/>
            <person name="Schnable P.S."/>
            <person name="Ware D.H."/>
            <person name="Buckler E.S."/>
            <person name="Lai J."/>
        </authorList>
    </citation>
    <scope>NUCLEOTIDE SEQUENCE [LARGE SCALE GENOMIC DNA]</scope>
    <source>
        <strain evidence="7">cv. Missouri 17</strain>
        <tissue evidence="6">Seedling</tissue>
    </source>
</reference>
<proteinExistence type="predicted"/>
<dbReference type="ExpressionAtlas" id="A0A3L6EC41">
    <property type="expression patterns" value="baseline and differential"/>
</dbReference>
<dbReference type="PROSITE" id="PS51710">
    <property type="entry name" value="G_OBG"/>
    <property type="match status" value="1"/>
</dbReference>
<dbReference type="AlphaFoldDB" id="A0A3L6EC41"/>
<dbReference type="SUPFAM" id="SSF81383">
    <property type="entry name" value="F-box domain"/>
    <property type="match status" value="1"/>
</dbReference>
<evidence type="ECO:0000256" key="1">
    <source>
        <dbReference type="ARBA" id="ARBA00001946"/>
    </source>
</evidence>
<dbReference type="PANTHER" id="PTHR34121">
    <property type="entry name" value="MYOSIN-11"/>
    <property type="match status" value="1"/>
</dbReference>
<comment type="caution">
    <text evidence="6">The sequence shown here is derived from an EMBL/GenBank/DDBJ whole genome shotgun (WGS) entry which is preliminary data.</text>
</comment>
<gene>
    <name evidence="6" type="primary">OBGC1_1</name>
    <name evidence="6" type="ORF">Zm00014a_023827</name>
</gene>
<dbReference type="GO" id="GO:0005525">
    <property type="term" value="F:GTP binding"/>
    <property type="evidence" value="ECO:0007669"/>
    <property type="project" value="UniProtKB-KW"/>
</dbReference>
<accession>A0A3L6EC41</accession>
<evidence type="ECO:0000256" key="3">
    <source>
        <dbReference type="ARBA" id="ARBA00023134"/>
    </source>
</evidence>
<dbReference type="Gene3D" id="3.30.300.350">
    <property type="entry name" value="GTP-binding protein OBG, C-terminal domain"/>
    <property type="match status" value="1"/>
</dbReference>
<evidence type="ECO:0000259" key="4">
    <source>
        <dbReference type="PROSITE" id="PS51710"/>
    </source>
</evidence>
<dbReference type="PANTHER" id="PTHR34121:SF2">
    <property type="entry name" value="EXPRESSED PROTEIN"/>
    <property type="match status" value="1"/>
</dbReference>
<dbReference type="InterPro" id="IPR036047">
    <property type="entry name" value="F-box-like_dom_sf"/>
</dbReference>
<feature type="domain" description="OBG-type G" evidence="4">
    <location>
        <begin position="181"/>
        <end position="259"/>
    </location>
</feature>
<dbReference type="Gene3D" id="1.10.510.10">
    <property type="entry name" value="Transferase(Phosphotransferase) domain 1"/>
    <property type="match status" value="1"/>
</dbReference>
<dbReference type="SUPFAM" id="SSF52540">
    <property type="entry name" value="P-loop containing nucleoside triphosphate hydrolases"/>
    <property type="match status" value="1"/>
</dbReference>
<dbReference type="InterPro" id="IPR031167">
    <property type="entry name" value="G_OBG"/>
</dbReference>
<dbReference type="Gene3D" id="3.40.50.300">
    <property type="entry name" value="P-loop containing nucleotide triphosphate hydrolases"/>
    <property type="match status" value="1"/>
</dbReference>
<dbReference type="InterPro" id="IPR015349">
    <property type="entry name" value="OCT_dom"/>
</dbReference>
<feature type="domain" description="OCT" evidence="5">
    <location>
        <begin position="295"/>
        <end position="382"/>
    </location>
</feature>
<dbReference type="SUPFAM" id="SSF56112">
    <property type="entry name" value="Protein kinase-like (PK-like)"/>
    <property type="match status" value="1"/>
</dbReference>
<evidence type="ECO:0000313" key="7">
    <source>
        <dbReference type="Proteomes" id="UP000251960"/>
    </source>
</evidence>
<dbReference type="InterPro" id="IPR006073">
    <property type="entry name" value="GTP-bd"/>
</dbReference>
<evidence type="ECO:0000256" key="2">
    <source>
        <dbReference type="ARBA" id="ARBA00022741"/>
    </source>
</evidence>
<dbReference type="Pfam" id="PF09269">
    <property type="entry name" value="DUF1967"/>
    <property type="match status" value="1"/>
</dbReference>
<evidence type="ECO:0000259" key="5">
    <source>
        <dbReference type="PROSITE" id="PS51881"/>
    </source>
</evidence>
<dbReference type="EMBL" id="NCVQ01000007">
    <property type="protein sequence ID" value="PWZ17531.1"/>
    <property type="molecule type" value="Genomic_DNA"/>
</dbReference>
<keyword evidence="3" id="KW-0342">GTP-binding</keyword>
<dbReference type="Proteomes" id="UP000251960">
    <property type="component" value="Chromosome 6"/>
</dbReference>
<comment type="cofactor">
    <cofactor evidence="1">
        <name>Mg(2+)</name>
        <dbReference type="ChEBI" id="CHEBI:18420"/>
    </cofactor>
</comment>
<dbReference type="InterPro" id="IPR036346">
    <property type="entry name" value="GTP-bd_prot_GTP1/OBG_C_sf"/>
</dbReference>
<keyword evidence="2" id="KW-0547">Nucleotide-binding</keyword>
<protein>
    <submittedName>
        <fullName evidence="6">Putative GTP-binding protein OBGC1, chloroplastic</fullName>
    </submittedName>
</protein>
<evidence type="ECO:0000313" key="6">
    <source>
        <dbReference type="EMBL" id="PWZ17531.1"/>
    </source>
</evidence>
<dbReference type="Pfam" id="PF01926">
    <property type="entry name" value="MMR_HSR1"/>
    <property type="match status" value="1"/>
</dbReference>
<organism evidence="6 7">
    <name type="scientific">Zea mays</name>
    <name type="common">Maize</name>
    <dbReference type="NCBI Taxonomy" id="4577"/>
    <lineage>
        <taxon>Eukaryota</taxon>
        <taxon>Viridiplantae</taxon>
        <taxon>Streptophyta</taxon>
        <taxon>Embryophyta</taxon>
        <taxon>Tracheophyta</taxon>
        <taxon>Spermatophyta</taxon>
        <taxon>Magnoliopsida</taxon>
        <taxon>Liliopsida</taxon>
        <taxon>Poales</taxon>
        <taxon>Poaceae</taxon>
        <taxon>PACMAD clade</taxon>
        <taxon>Panicoideae</taxon>
        <taxon>Andropogonodae</taxon>
        <taxon>Andropogoneae</taxon>
        <taxon>Tripsacinae</taxon>
        <taxon>Zea</taxon>
    </lineage>
</organism>
<dbReference type="PROSITE" id="PS51881">
    <property type="entry name" value="OCT"/>
    <property type="match status" value="1"/>
</dbReference>
<dbReference type="SUPFAM" id="SSF102741">
    <property type="entry name" value="Obg GTP-binding protein C-terminal domain"/>
    <property type="match status" value="1"/>
</dbReference>
<dbReference type="PRINTS" id="PR00326">
    <property type="entry name" value="GTP1OBG"/>
</dbReference>
<dbReference type="NCBIfam" id="TIGR03595">
    <property type="entry name" value="Obg_CgtA_exten"/>
    <property type="match status" value="1"/>
</dbReference>